<dbReference type="Proteomes" id="UP000324585">
    <property type="component" value="Unassembled WGS sequence"/>
</dbReference>
<feature type="chain" id="PRO_5023836646" evidence="1">
    <location>
        <begin position="21"/>
        <end position="633"/>
    </location>
</feature>
<dbReference type="PANTHER" id="PTHR11889">
    <property type="entry name" value="HEDGEHOG"/>
    <property type="match status" value="1"/>
</dbReference>
<sequence length="633" mass="68605">MRTRMITVVLLGAMASWLGALSAGAAVDADAARAAWGSANLRQDASTFKPDPRHVLYDNAGTAISDVRLDLDDKTSILESSNVVRVFNADGNRVLAFDLGTDAVGFSGPRRMDADTQVLAVTETKYTNPSTGDESMYPLVVITIGTRRAASASYANRLLDAVASHPTRPRIAVTAYQVSGFNPSNFPRLNDTQVALFEYAIDGPTGVITLSFLSFVDIPDNRINVASNSASAFSELAWSYAGTDKLYVMSRLSDAIHELTMSGSALQLSNSFELSGCNGGNTIVCSPAMFALSHNGARFVVAFLRGDLVAASSVLFVQVVDAASGDIAWMEGFDPLQNVFGTMAWHSNNEWIGVGYNGVNAQRSQLRDYKDGRVLWEGNLGNNQVGLTQWKFSNRSEIFVVGSGDDVITQGRYNVTVYSESGGVVPRPNPGDEGVCFPASSTVQTLERGRVRMQDLRVGEHVLTQPQVYEKVLFFGHRVQHARFHFTRLVWQEEGRQRSGALLLSASHKLLVNGRMEPAASVQIGDQLEVLNDEPHAAAIARVRAVEQVSAVGLFNPHTASGRIVVDEVVASCYTTSMPDRVAHAMLGPVRVVEWLFGHFWNAGDFLLGAALERRVPSRCVAAARDVILRLSV</sequence>
<dbReference type="InterPro" id="IPR001767">
    <property type="entry name" value="Hedgehog_Hint"/>
</dbReference>
<gene>
    <name evidence="3" type="ORF">FVE85_2545</name>
</gene>
<organism evidence="3 4">
    <name type="scientific">Porphyridium purpureum</name>
    <name type="common">Red alga</name>
    <name type="synonym">Porphyridium cruentum</name>
    <dbReference type="NCBI Taxonomy" id="35688"/>
    <lineage>
        <taxon>Eukaryota</taxon>
        <taxon>Rhodophyta</taxon>
        <taxon>Bangiophyceae</taxon>
        <taxon>Porphyridiales</taxon>
        <taxon>Porphyridiaceae</taxon>
        <taxon>Porphyridium</taxon>
    </lineage>
</organism>
<dbReference type="Gene3D" id="2.170.16.10">
    <property type="entry name" value="Hedgehog/Intein (Hint) domain"/>
    <property type="match status" value="1"/>
</dbReference>
<dbReference type="AlphaFoldDB" id="A0A5J4YKW2"/>
<evidence type="ECO:0000259" key="2">
    <source>
        <dbReference type="Pfam" id="PF01079"/>
    </source>
</evidence>
<evidence type="ECO:0000313" key="4">
    <source>
        <dbReference type="Proteomes" id="UP000324585"/>
    </source>
</evidence>
<dbReference type="EMBL" id="VRMN01000013">
    <property type="protein sequence ID" value="KAA8491530.1"/>
    <property type="molecule type" value="Genomic_DNA"/>
</dbReference>
<evidence type="ECO:0000256" key="1">
    <source>
        <dbReference type="SAM" id="SignalP"/>
    </source>
</evidence>
<name>A0A5J4YKW2_PORPP</name>
<keyword evidence="1" id="KW-0732">Signal</keyword>
<proteinExistence type="predicted"/>
<comment type="caution">
    <text evidence="3">The sequence shown here is derived from an EMBL/GenBank/DDBJ whole genome shotgun (WGS) entry which is preliminary data.</text>
</comment>
<dbReference type="InterPro" id="IPR036844">
    <property type="entry name" value="Hint_dom_sf"/>
</dbReference>
<keyword evidence="4" id="KW-1185">Reference proteome</keyword>
<protein>
    <submittedName>
        <fullName evidence="3">Desert hedgehog protein B</fullName>
    </submittedName>
</protein>
<dbReference type="CDD" id="cd00081">
    <property type="entry name" value="Hint"/>
    <property type="match status" value="1"/>
</dbReference>
<dbReference type="OrthoDB" id="5212at2759"/>
<dbReference type="SUPFAM" id="SSF69322">
    <property type="entry name" value="Tricorn protease domain 2"/>
    <property type="match status" value="1"/>
</dbReference>
<dbReference type="SUPFAM" id="SSF51294">
    <property type="entry name" value="Hedgehog/intein (Hint) domain"/>
    <property type="match status" value="1"/>
</dbReference>
<feature type="signal peptide" evidence="1">
    <location>
        <begin position="1"/>
        <end position="20"/>
    </location>
</feature>
<reference evidence="4" key="1">
    <citation type="journal article" date="2019" name="Nat. Commun.">
        <title>Expansion of phycobilisome linker gene families in mesophilic red algae.</title>
        <authorList>
            <person name="Lee J."/>
            <person name="Kim D."/>
            <person name="Bhattacharya D."/>
            <person name="Yoon H.S."/>
        </authorList>
    </citation>
    <scope>NUCLEOTIDE SEQUENCE [LARGE SCALE GENOMIC DNA]</scope>
    <source>
        <strain evidence="4">CCMP 1328</strain>
    </source>
</reference>
<dbReference type="Pfam" id="PF01079">
    <property type="entry name" value="Hint"/>
    <property type="match status" value="1"/>
</dbReference>
<dbReference type="GO" id="GO:0016540">
    <property type="term" value="P:protein autoprocessing"/>
    <property type="evidence" value="ECO:0007669"/>
    <property type="project" value="InterPro"/>
</dbReference>
<evidence type="ECO:0000313" key="3">
    <source>
        <dbReference type="EMBL" id="KAA8491530.1"/>
    </source>
</evidence>
<feature type="domain" description="Hedgehog protein Hint" evidence="2">
    <location>
        <begin position="433"/>
        <end position="602"/>
    </location>
</feature>
<dbReference type="PANTHER" id="PTHR11889:SF31">
    <property type="entry name" value="PROTEIN HEDGEHOG"/>
    <property type="match status" value="1"/>
</dbReference>
<accession>A0A5J4YKW2</accession>
<dbReference type="InterPro" id="IPR050387">
    <property type="entry name" value="Hedgehog_Signaling"/>
</dbReference>